<dbReference type="PROSITE" id="PS50262">
    <property type="entry name" value="G_PROTEIN_RECEP_F1_2"/>
    <property type="match status" value="1"/>
</dbReference>
<dbReference type="InterPro" id="IPR000276">
    <property type="entry name" value="GPCR_Rhodpsn"/>
</dbReference>
<evidence type="ECO:0000256" key="5">
    <source>
        <dbReference type="SAM" id="Phobius"/>
    </source>
</evidence>
<keyword evidence="7" id="KW-0675">Receptor</keyword>
<accession>A0AAD8CDE7</accession>
<evidence type="ECO:0000313" key="7">
    <source>
        <dbReference type="EMBL" id="KAK0070552.1"/>
    </source>
</evidence>
<comment type="subcellular location">
    <subcellularLocation>
        <location evidence="1">Membrane</location>
    </subcellularLocation>
</comment>
<evidence type="ECO:0000256" key="2">
    <source>
        <dbReference type="ARBA" id="ARBA00022692"/>
    </source>
</evidence>
<gene>
    <name evidence="7" type="ORF">Bpfe_000535</name>
</gene>
<dbReference type="Proteomes" id="UP001233172">
    <property type="component" value="Unassembled WGS sequence"/>
</dbReference>
<dbReference type="InterPro" id="IPR052954">
    <property type="entry name" value="GPCR-Ligand_Int"/>
</dbReference>
<feature type="transmembrane region" description="Helical" evidence="5">
    <location>
        <begin position="112"/>
        <end position="139"/>
    </location>
</feature>
<feature type="transmembrane region" description="Helical" evidence="5">
    <location>
        <begin position="219"/>
        <end position="244"/>
    </location>
</feature>
<dbReference type="GO" id="GO:0004930">
    <property type="term" value="F:G protein-coupled receptor activity"/>
    <property type="evidence" value="ECO:0007669"/>
    <property type="project" value="InterPro"/>
</dbReference>
<feature type="transmembrane region" description="Helical" evidence="5">
    <location>
        <begin position="70"/>
        <end position="92"/>
    </location>
</feature>
<evidence type="ECO:0000256" key="3">
    <source>
        <dbReference type="ARBA" id="ARBA00022989"/>
    </source>
</evidence>
<protein>
    <submittedName>
        <fullName evidence="7">Neuropeptides capa receptor</fullName>
    </submittedName>
</protein>
<evidence type="ECO:0000256" key="1">
    <source>
        <dbReference type="ARBA" id="ARBA00004370"/>
    </source>
</evidence>
<organism evidence="7 8">
    <name type="scientific">Biomphalaria pfeifferi</name>
    <name type="common">Bloodfluke planorb</name>
    <name type="synonym">Freshwater snail</name>
    <dbReference type="NCBI Taxonomy" id="112525"/>
    <lineage>
        <taxon>Eukaryota</taxon>
        <taxon>Metazoa</taxon>
        <taxon>Spiralia</taxon>
        <taxon>Lophotrochozoa</taxon>
        <taxon>Mollusca</taxon>
        <taxon>Gastropoda</taxon>
        <taxon>Heterobranchia</taxon>
        <taxon>Euthyneura</taxon>
        <taxon>Panpulmonata</taxon>
        <taxon>Hygrophila</taxon>
        <taxon>Lymnaeoidea</taxon>
        <taxon>Planorbidae</taxon>
        <taxon>Biomphalaria</taxon>
    </lineage>
</organism>
<reference evidence="7" key="1">
    <citation type="journal article" date="2023" name="PLoS Negl. Trop. Dis.">
        <title>A genome sequence for Biomphalaria pfeifferi, the major vector snail for the human-infecting parasite Schistosoma mansoni.</title>
        <authorList>
            <person name="Bu L."/>
            <person name="Lu L."/>
            <person name="Laidemitt M.R."/>
            <person name="Zhang S.M."/>
            <person name="Mutuku M."/>
            <person name="Mkoji G."/>
            <person name="Steinauer M."/>
            <person name="Loker E.S."/>
        </authorList>
    </citation>
    <scope>NUCLEOTIDE SEQUENCE</scope>
    <source>
        <strain evidence="7">KasaAsao</strain>
    </source>
</reference>
<feature type="transmembrane region" description="Helical" evidence="5">
    <location>
        <begin position="265"/>
        <end position="286"/>
    </location>
</feature>
<feature type="transmembrane region" description="Helical" evidence="5">
    <location>
        <begin position="160"/>
        <end position="180"/>
    </location>
</feature>
<dbReference type="GO" id="GO:0016020">
    <property type="term" value="C:membrane"/>
    <property type="evidence" value="ECO:0007669"/>
    <property type="project" value="UniProtKB-SubCell"/>
</dbReference>
<dbReference type="SUPFAM" id="SSF81321">
    <property type="entry name" value="Family A G protein-coupled receptor-like"/>
    <property type="match status" value="1"/>
</dbReference>
<dbReference type="InterPro" id="IPR017452">
    <property type="entry name" value="GPCR_Rhodpsn_7TM"/>
</dbReference>
<feature type="transmembrane region" description="Helical" evidence="5">
    <location>
        <begin position="34"/>
        <end position="58"/>
    </location>
</feature>
<dbReference type="Pfam" id="PF00001">
    <property type="entry name" value="7tm_1"/>
    <property type="match status" value="1"/>
</dbReference>
<evidence type="ECO:0000313" key="8">
    <source>
        <dbReference type="Proteomes" id="UP001233172"/>
    </source>
</evidence>
<dbReference type="Gene3D" id="1.20.1070.10">
    <property type="entry name" value="Rhodopsin 7-helix transmembrane proteins"/>
    <property type="match status" value="1"/>
</dbReference>
<keyword evidence="7" id="KW-0527">Neuropeptide</keyword>
<comment type="caution">
    <text evidence="7">The sequence shown here is derived from an EMBL/GenBank/DDBJ whole genome shotgun (WGS) entry which is preliminary data.</text>
</comment>
<dbReference type="PRINTS" id="PR00237">
    <property type="entry name" value="GPCRRHODOPSN"/>
</dbReference>
<keyword evidence="4 5" id="KW-0472">Membrane</keyword>
<feature type="domain" description="G-protein coupled receptors family 1 profile" evidence="6">
    <location>
        <begin position="50"/>
        <end position="326"/>
    </location>
</feature>
<dbReference type="AlphaFoldDB" id="A0AAD8CDE7"/>
<dbReference type="PANTHER" id="PTHR46641">
    <property type="entry name" value="FMRFAMIDE RECEPTOR-RELATED"/>
    <property type="match status" value="1"/>
</dbReference>
<evidence type="ECO:0000256" key="4">
    <source>
        <dbReference type="ARBA" id="ARBA00023136"/>
    </source>
</evidence>
<feature type="transmembrane region" description="Helical" evidence="5">
    <location>
        <begin position="306"/>
        <end position="329"/>
    </location>
</feature>
<dbReference type="PANTHER" id="PTHR46641:SF18">
    <property type="entry name" value="G-PROTEIN COUPLED RECEPTORS FAMILY 1 PROFILE DOMAIN-CONTAINING PROTEIN"/>
    <property type="match status" value="1"/>
</dbReference>
<evidence type="ECO:0000259" key="6">
    <source>
        <dbReference type="PROSITE" id="PS50262"/>
    </source>
</evidence>
<keyword evidence="8" id="KW-1185">Reference proteome</keyword>
<name>A0AAD8CDE7_BIOPF</name>
<keyword evidence="2 5" id="KW-0812">Transmembrane</keyword>
<dbReference type="GO" id="GO:0007218">
    <property type="term" value="P:neuropeptide signaling pathway"/>
    <property type="evidence" value="ECO:0007669"/>
    <property type="project" value="UniProtKB-KW"/>
</dbReference>
<reference evidence="7" key="2">
    <citation type="submission" date="2023-04" db="EMBL/GenBank/DDBJ databases">
        <authorList>
            <person name="Bu L."/>
            <person name="Lu L."/>
            <person name="Laidemitt M.R."/>
            <person name="Zhang S.M."/>
            <person name="Mutuku M."/>
            <person name="Mkoji G."/>
            <person name="Steinauer M."/>
            <person name="Loker E.S."/>
        </authorList>
    </citation>
    <scope>NUCLEOTIDE SEQUENCE</scope>
    <source>
        <strain evidence="7">KasaAsao</strain>
        <tissue evidence="7">Whole Snail</tissue>
    </source>
</reference>
<keyword evidence="3 5" id="KW-1133">Transmembrane helix</keyword>
<dbReference type="EMBL" id="JASAOG010000001">
    <property type="protein sequence ID" value="KAK0070552.1"/>
    <property type="molecule type" value="Genomic_DNA"/>
</dbReference>
<sequence>MAALSDSDIHLPNTSVRLTTEILSDQETWLAMKILMFGITPIISVFGIVGNILSIIILIRHGMAKCSNILLVALALSDITFLVSFNSLPKVLYEAVWNHEYVGYSKASCDVLFILFSIFTLLDYTFGLLGIALPMLITAERLVVIFLPLNFSQVLTPTRTWLAVFVMAAYWLSICIYSSFWQGLDYFFDPARNQSVGIIVKSAFFFQHEDSVDTINHMIIFSSMVIPPIFTVTGCVVISVKIQLALIKRQKMTSTTRSMNRTTRTLLAVCAIYCVTAAVLSMPLYLPQEYASYSLTDKSPTNMGKLFYQLVNTVTCINSSSNFIVYVGLNKQFRMTLKNIIYCSK</sequence>
<proteinExistence type="predicted"/>